<accession>A0ABR1CYL9</accession>
<organism evidence="3 4">
    <name type="scientific">Necator americanus</name>
    <name type="common">Human hookworm</name>
    <dbReference type="NCBI Taxonomy" id="51031"/>
    <lineage>
        <taxon>Eukaryota</taxon>
        <taxon>Metazoa</taxon>
        <taxon>Ecdysozoa</taxon>
        <taxon>Nematoda</taxon>
        <taxon>Chromadorea</taxon>
        <taxon>Rhabditida</taxon>
        <taxon>Rhabditina</taxon>
        <taxon>Rhabditomorpha</taxon>
        <taxon>Strongyloidea</taxon>
        <taxon>Ancylostomatidae</taxon>
        <taxon>Bunostominae</taxon>
        <taxon>Necator</taxon>
    </lineage>
</organism>
<dbReference type="Proteomes" id="UP001303046">
    <property type="component" value="Unassembled WGS sequence"/>
</dbReference>
<evidence type="ECO:0000256" key="2">
    <source>
        <dbReference type="SAM" id="Phobius"/>
    </source>
</evidence>
<evidence type="ECO:0000313" key="3">
    <source>
        <dbReference type="EMBL" id="KAK6743270.1"/>
    </source>
</evidence>
<feature type="transmembrane region" description="Helical" evidence="2">
    <location>
        <begin position="7"/>
        <end position="29"/>
    </location>
</feature>
<dbReference type="InterPro" id="IPR016024">
    <property type="entry name" value="ARM-type_fold"/>
</dbReference>
<dbReference type="EMBL" id="JAVFWL010000003">
    <property type="protein sequence ID" value="KAK6743270.1"/>
    <property type="molecule type" value="Genomic_DNA"/>
</dbReference>
<dbReference type="Gene3D" id="1.25.10.10">
    <property type="entry name" value="Leucine-rich Repeat Variant"/>
    <property type="match status" value="1"/>
</dbReference>
<name>A0ABR1CYL9_NECAM</name>
<evidence type="ECO:0008006" key="5">
    <source>
        <dbReference type="Google" id="ProtNLM"/>
    </source>
</evidence>
<keyword evidence="4" id="KW-1185">Reference proteome</keyword>
<sequence length="742" mass="83820">MAKRGYVIFLPVVFATSGFYWSVHVNVLMDPLTSYTVPSPYDQQLPSTSSASCSVARPNTPQTSYGRSAFNSTHASPFRPANAADAVRLRETCATRNAQTAQWMDSQYLSGVSGYHMSGSSPCSMMSLASGGMSVVSGVSQISLGNMSQLSICTQLTEAPYLQVPHYQPTSGASSVENIDPSNIYEINRQVNTLIVSLKHDDPEIRRKAANSVQGMARQRLLAMVTNQATLRELICYFLQFVLEHTIEQNITQLMQSIFNILNCRICFVVIQDRYIQQILVHIIAKYLIPDHPFTAWSVIAFTAILRKKDLRAFRRMCRNDYFVRQLMIILASTSSSHKSLIIDSIRMLITRNLPLKDFFVRSKGMEKLLEFMTCEHEEKVLRSSATTLLTLISTESAKYGIEFVRLEGVQIFGNLLSHGSTMLLHEILHCLAAVGDLREALETQDITNTMISVLQLMGAHDPILVNHGTAFLLNASANNARNKALMVAERAPDTLLSVLNHRNNYLTIPIPNVRQLITSITDNVLICLANLTRNQDECGRNACIQIARKADSAKTLLNVLASGSVECQNRALMVIFNANLCTPEYKLFFLDTVDDYNQSNLVTFILRLLWNNFGQFNNYPEIERAHRRKQIDRVLRLLVLLSKSEDLLEQIAAIFRDHNPLPLLRPFRTNDFSAHHDLLEFLDALSSVPKRFGLVHKWLSNPESHQILHYYCQFQMDPKLMSHARNIMSRLHQGKVEDMQT</sequence>
<feature type="region of interest" description="Disordered" evidence="1">
    <location>
        <begin position="47"/>
        <end position="77"/>
    </location>
</feature>
<keyword evidence="2" id="KW-0812">Transmembrane</keyword>
<reference evidence="3 4" key="1">
    <citation type="submission" date="2023-08" db="EMBL/GenBank/DDBJ databases">
        <title>A Necator americanus chromosomal reference genome.</title>
        <authorList>
            <person name="Ilik V."/>
            <person name="Petrzelkova K.J."/>
            <person name="Pardy F."/>
            <person name="Fuh T."/>
            <person name="Niatou-Singa F.S."/>
            <person name="Gouil Q."/>
            <person name="Baker L."/>
            <person name="Ritchie M.E."/>
            <person name="Jex A.R."/>
            <person name="Gazzola D."/>
            <person name="Li H."/>
            <person name="Toshio Fujiwara R."/>
            <person name="Zhan B."/>
            <person name="Aroian R.V."/>
            <person name="Pafco B."/>
            <person name="Schwarz E.M."/>
        </authorList>
    </citation>
    <scope>NUCLEOTIDE SEQUENCE [LARGE SCALE GENOMIC DNA]</scope>
    <source>
        <strain evidence="3 4">Aroian</strain>
        <tissue evidence="3">Whole animal</tissue>
    </source>
</reference>
<proteinExistence type="predicted"/>
<feature type="compositionally biased region" description="Polar residues" evidence="1">
    <location>
        <begin position="47"/>
        <end position="75"/>
    </location>
</feature>
<keyword evidence="2" id="KW-1133">Transmembrane helix</keyword>
<evidence type="ECO:0000313" key="4">
    <source>
        <dbReference type="Proteomes" id="UP001303046"/>
    </source>
</evidence>
<dbReference type="InterPro" id="IPR013284">
    <property type="entry name" value="Beta-catenin"/>
</dbReference>
<protein>
    <recommendedName>
        <fullName evidence="5">Armadillo/beta-catenin-like repeat protein</fullName>
    </recommendedName>
</protein>
<dbReference type="PANTHER" id="PTHR45976">
    <property type="entry name" value="ARMADILLO SEGMENT POLARITY PROTEIN"/>
    <property type="match status" value="1"/>
</dbReference>
<dbReference type="InterPro" id="IPR011989">
    <property type="entry name" value="ARM-like"/>
</dbReference>
<keyword evidence="2" id="KW-0472">Membrane</keyword>
<comment type="caution">
    <text evidence="3">The sequence shown here is derived from an EMBL/GenBank/DDBJ whole genome shotgun (WGS) entry which is preliminary data.</text>
</comment>
<gene>
    <name evidence="3" type="primary">Necator_chrIII.g11261</name>
    <name evidence="3" type="ORF">RB195_010496</name>
</gene>
<evidence type="ECO:0000256" key="1">
    <source>
        <dbReference type="SAM" id="MobiDB-lite"/>
    </source>
</evidence>
<dbReference type="SUPFAM" id="SSF48371">
    <property type="entry name" value="ARM repeat"/>
    <property type="match status" value="1"/>
</dbReference>